<dbReference type="InterPro" id="IPR050641">
    <property type="entry name" value="RIFMO-like"/>
</dbReference>
<name>A0A194VTH4_CYTMA</name>
<dbReference type="NCBIfam" id="NF004780">
    <property type="entry name" value="PRK06126.1"/>
    <property type="match status" value="1"/>
</dbReference>
<protein>
    <submittedName>
        <fullName evidence="6">2,4-dichlorophenol 6-monooxygenase</fullName>
    </submittedName>
</protein>
<feature type="domain" description="FAD-binding" evidence="5">
    <location>
        <begin position="8"/>
        <end position="358"/>
    </location>
</feature>
<comment type="cofactor">
    <cofactor evidence="1">
        <name>FAD</name>
        <dbReference type="ChEBI" id="CHEBI:57692"/>
    </cofactor>
</comment>
<dbReference type="GO" id="GO:0016709">
    <property type="term" value="F:oxidoreductase activity, acting on paired donors, with incorporation or reduction of molecular oxygen, NAD(P)H as one donor, and incorporation of one atom of oxygen"/>
    <property type="evidence" value="ECO:0007669"/>
    <property type="project" value="UniProtKB-ARBA"/>
</dbReference>
<gene>
    <name evidence="6" type="ORF">VM1G_03090</name>
</gene>
<sequence length="548" mass="60173">MGSIDESLDVLIVGAGPVGLALALDLGRRGIRSTIVERAPGTATELLAKASVIDERSMEILRLLGVRDEIAHAGFPDDLPGDTVFCTSLSDKFIGRLVMPSTQQRELPPQSSEVLRRCPQFMFDPILARAVVRQGMATIRYGVQVSGCEQDDEGVTCVLTNVQDGKEEQLRARYVVGCDGPTSVIRRAVGIDWDGKNLGYAISVIVRVENLEKFHDFGDRAERYMMISPEGTWANFTTLDGRNLWRFSVVGGQTKVDPATLDMPGLLRRAFGRDDVEYELMRVLQWRRSEYIAGKYCEGRVFLAGDSAHTMSPTGGHGLNTGLGDAMDLSWMLQALIQGWGGPGLIEAYNTERRPVAIRNGTGSTKNFALWTARQGRDKILDDGPEADEQRRALGDMMAKNMRQEFQSLGLALGYTYGDSPLIMPDGSPAPADGPEVYIQTSRPGHRAPHCWLKDGKSIIDLFGAGFVLLRFGEESSSVQGIVDAARKLRIPLEIVNITEEEPAKLYERRLVLVRPDGMVAWRGDDLPDSVEELLHRVRGGVPAAVAS</sequence>
<dbReference type="OrthoDB" id="2690153at2759"/>
<evidence type="ECO:0000256" key="2">
    <source>
        <dbReference type="ARBA" id="ARBA00022630"/>
    </source>
</evidence>
<dbReference type="Gene3D" id="3.40.30.120">
    <property type="match status" value="1"/>
</dbReference>
<dbReference type="Pfam" id="PF01494">
    <property type="entry name" value="FAD_binding_3"/>
    <property type="match status" value="1"/>
</dbReference>
<dbReference type="Gene3D" id="3.50.50.60">
    <property type="entry name" value="FAD/NAD(P)-binding domain"/>
    <property type="match status" value="1"/>
</dbReference>
<proteinExistence type="predicted"/>
<dbReference type="Proteomes" id="UP000078559">
    <property type="component" value="Chromosome 3"/>
</dbReference>
<organism evidence="6 7">
    <name type="scientific">Cytospora mali</name>
    <name type="common">Apple Valsa canker fungus</name>
    <name type="synonym">Valsa mali</name>
    <dbReference type="NCBI Taxonomy" id="578113"/>
    <lineage>
        <taxon>Eukaryota</taxon>
        <taxon>Fungi</taxon>
        <taxon>Dikarya</taxon>
        <taxon>Ascomycota</taxon>
        <taxon>Pezizomycotina</taxon>
        <taxon>Sordariomycetes</taxon>
        <taxon>Sordariomycetidae</taxon>
        <taxon>Diaporthales</taxon>
        <taxon>Cytosporaceae</taxon>
        <taxon>Cytospora</taxon>
    </lineage>
</organism>
<accession>A0A194VTH4</accession>
<dbReference type="InterPro" id="IPR002938">
    <property type="entry name" value="FAD-bd"/>
</dbReference>
<evidence type="ECO:0000313" key="7">
    <source>
        <dbReference type="Proteomes" id="UP000078559"/>
    </source>
</evidence>
<dbReference type="PRINTS" id="PR00420">
    <property type="entry name" value="RNGMNOXGNASE"/>
</dbReference>
<dbReference type="PANTHER" id="PTHR43004:SF19">
    <property type="entry name" value="BINDING MONOOXYGENASE, PUTATIVE (JCVI)-RELATED"/>
    <property type="match status" value="1"/>
</dbReference>
<dbReference type="InterPro" id="IPR036188">
    <property type="entry name" value="FAD/NAD-bd_sf"/>
</dbReference>
<dbReference type="EMBL" id="CM003100">
    <property type="protein sequence ID" value="KUI67499.1"/>
    <property type="molecule type" value="Genomic_DNA"/>
</dbReference>
<keyword evidence="2" id="KW-0285">Flavoprotein</keyword>
<evidence type="ECO:0000259" key="5">
    <source>
        <dbReference type="Pfam" id="PF01494"/>
    </source>
</evidence>
<keyword evidence="3" id="KW-0274">FAD</keyword>
<reference evidence="6" key="1">
    <citation type="submission" date="2014-12" db="EMBL/GenBank/DDBJ databases">
        <title>Genome Sequence of Valsa Canker Pathogens Uncovers a Specific Adaption of Colonization on Woody Bark.</title>
        <authorList>
            <person name="Yin Z."/>
            <person name="Liu H."/>
            <person name="Gao X."/>
            <person name="Li Z."/>
            <person name="Song N."/>
            <person name="Ke X."/>
            <person name="Dai Q."/>
            <person name="Wu Y."/>
            <person name="Sun Y."/>
            <person name="Xu J.-R."/>
            <person name="Kang Z.K."/>
            <person name="Wang L."/>
            <person name="Huang L."/>
        </authorList>
    </citation>
    <scope>NUCLEOTIDE SEQUENCE [LARGE SCALE GENOMIC DNA]</scope>
    <source>
        <strain evidence="6">03-8</strain>
    </source>
</reference>
<keyword evidence="4" id="KW-0560">Oxidoreductase</keyword>
<evidence type="ECO:0000256" key="3">
    <source>
        <dbReference type="ARBA" id="ARBA00022827"/>
    </source>
</evidence>
<dbReference type="Pfam" id="PF21274">
    <property type="entry name" value="Rng_hyd_C"/>
    <property type="match status" value="1"/>
</dbReference>
<dbReference type="SMR" id="A0A194VTH4"/>
<evidence type="ECO:0000256" key="4">
    <source>
        <dbReference type="ARBA" id="ARBA00023002"/>
    </source>
</evidence>
<keyword evidence="7" id="KW-1185">Reference proteome</keyword>
<dbReference type="Gene3D" id="3.30.9.10">
    <property type="entry name" value="D-Amino Acid Oxidase, subunit A, domain 2"/>
    <property type="match status" value="1"/>
</dbReference>
<dbReference type="AlphaFoldDB" id="A0A194VTH4"/>
<dbReference type="GO" id="GO:0071949">
    <property type="term" value="F:FAD binding"/>
    <property type="evidence" value="ECO:0007669"/>
    <property type="project" value="InterPro"/>
</dbReference>
<evidence type="ECO:0000256" key="1">
    <source>
        <dbReference type="ARBA" id="ARBA00001974"/>
    </source>
</evidence>
<dbReference type="PANTHER" id="PTHR43004">
    <property type="entry name" value="TRK SYSTEM POTASSIUM UPTAKE PROTEIN"/>
    <property type="match status" value="1"/>
</dbReference>
<dbReference type="SUPFAM" id="SSF51905">
    <property type="entry name" value="FAD/NAD(P)-binding domain"/>
    <property type="match status" value="1"/>
</dbReference>
<evidence type="ECO:0000313" key="6">
    <source>
        <dbReference type="EMBL" id="KUI67499.1"/>
    </source>
</evidence>